<dbReference type="Proteomes" id="UP001143856">
    <property type="component" value="Unassembled WGS sequence"/>
</dbReference>
<comment type="caution">
    <text evidence="1">The sequence shown here is derived from an EMBL/GenBank/DDBJ whole genome shotgun (WGS) entry which is preliminary data.</text>
</comment>
<sequence length="214" mass="23908">MAPGVPITPQAEDQNQTAIKNSLQNRWPVVISGPSGVGKGTLVQKLFDAHPGVFAFTVSHTTRAPRSGEVEGVSYYFISVPEFERLIAQDAFVEYTSFSGHYYGTSKHTIAEQTAKGLVVLLDIEMQGVKQMKMRTGFDARYVFIKPPSIDELEARLRGRGTESQESIQKRLTRAQAELEYSKTPGVHDIIITNDEIEEAFQRLDKYIFHGLTV</sequence>
<reference evidence="1" key="1">
    <citation type="submission" date="2022-10" db="EMBL/GenBank/DDBJ databases">
        <title>Genome Sequence of Xylaria curta.</title>
        <authorList>
            <person name="Buettner E."/>
        </authorList>
    </citation>
    <scope>NUCLEOTIDE SEQUENCE</scope>
    <source>
        <strain evidence="1">Babe10</strain>
    </source>
</reference>
<accession>A0ACC1MUI7</accession>
<keyword evidence="2" id="KW-1185">Reference proteome</keyword>
<gene>
    <name evidence="1" type="ORF">NUW58_g9708</name>
</gene>
<evidence type="ECO:0000313" key="1">
    <source>
        <dbReference type="EMBL" id="KAJ2970408.1"/>
    </source>
</evidence>
<organism evidence="1 2">
    <name type="scientific">Xylaria curta</name>
    <dbReference type="NCBI Taxonomy" id="42375"/>
    <lineage>
        <taxon>Eukaryota</taxon>
        <taxon>Fungi</taxon>
        <taxon>Dikarya</taxon>
        <taxon>Ascomycota</taxon>
        <taxon>Pezizomycotina</taxon>
        <taxon>Sordariomycetes</taxon>
        <taxon>Xylariomycetidae</taxon>
        <taxon>Xylariales</taxon>
        <taxon>Xylariaceae</taxon>
        <taxon>Xylaria</taxon>
    </lineage>
</organism>
<protein>
    <submittedName>
        <fullName evidence="1">Uncharacterized protein</fullName>
    </submittedName>
</protein>
<name>A0ACC1MUI7_9PEZI</name>
<proteinExistence type="predicted"/>
<evidence type="ECO:0000313" key="2">
    <source>
        <dbReference type="Proteomes" id="UP001143856"/>
    </source>
</evidence>
<dbReference type="EMBL" id="JAPDGR010003675">
    <property type="protein sequence ID" value="KAJ2970408.1"/>
    <property type="molecule type" value="Genomic_DNA"/>
</dbReference>